<evidence type="ECO:0000256" key="5">
    <source>
        <dbReference type="SAM" id="Phobius"/>
    </source>
</evidence>
<evidence type="ECO:0008006" key="8">
    <source>
        <dbReference type="Google" id="ProtNLM"/>
    </source>
</evidence>
<keyword evidence="4 5" id="KW-0472">Membrane</keyword>
<accession>A0AA36HWG5</accession>
<gene>
    <name evidence="6" type="ORF">EVOR1521_LOCUS5417</name>
</gene>
<feature type="transmembrane region" description="Helical" evidence="5">
    <location>
        <begin position="236"/>
        <end position="254"/>
    </location>
</feature>
<evidence type="ECO:0000256" key="2">
    <source>
        <dbReference type="ARBA" id="ARBA00022692"/>
    </source>
</evidence>
<keyword evidence="7" id="KW-1185">Reference proteome</keyword>
<dbReference type="PANTHER" id="PTHR30238">
    <property type="entry name" value="MEMBRANE BOUND PREDICTED REDOX MODULATOR"/>
    <property type="match status" value="1"/>
</dbReference>
<feature type="transmembrane region" description="Helical" evidence="5">
    <location>
        <begin position="19"/>
        <end position="38"/>
    </location>
</feature>
<dbReference type="AlphaFoldDB" id="A0AA36HWG5"/>
<feature type="transmembrane region" description="Helical" evidence="5">
    <location>
        <begin position="82"/>
        <end position="102"/>
    </location>
</feature>
<feature type="transmembrane region" description="Helical" evidence="5">
    <location>
        <begin position="260"/>
        <end position="278"/>
    </location>
</feature>
<protein>
    <recommendedName>
        <fullName evidence="8">Tellurium resistance protein TerC</fullName>
    </recommendedName>
</protein>
<evidence type="ECO:0000313" key="6">
    <source>
        <dbReference type="EMBL" id="CAJ1376326.1"/>
    </source>
</evidence>
<evidence type="ECO:0000313" key="7">
    <source>
        <dbReference type="Proteomes" id="UP001178507"/>
    </source>
</evidence>
<feature type="non-terminal residue" evidence="6">
    <location>
        <position position="311"/>
    </location>
</feature>
<feature type="transmembrane region" description="Helical" evidence="5">
    <location>
        <begin position="108"/>
        <end position="125"/>
    </location>
</feature>
<keyword evidence="2 5" id="KW-0812">Transmembrane</keyword>
<evidence type="ECO:0000256" key="4">
    <source>
        <dbReference type="ARBA" id="ARBA00023136"/>
    </source>
</evidence>
<dbReference type="EMBL" id="CAUJNA010000382">
    <property type="protein sequence ID" value="CAJ1376326.1"/>
    <property type="molecule type" value="Genomic_DNA"/>
</dbReference>
<dbReference type="InterPro" id="IPR005496">
    <property type="entry name" value="Integral_membrane_TerC"/>
</dbReference>
<sequence length="311" mass="34643">LLDGLVFQRMALTGLRPHLALVGLWILLGIGYNALVFARQGMVAGVEWCSGYVLEWLLSMDNLFVFHLIFRLYNTPPQLVHKALFLGIIGAIGFRFCFFAIVRELLDFVSWFRFVFGGFLIWSGVQAAKDEEEGDIQETRPVRALRWALGSRLQEGYDKENGSIFVWKDQRLTFTLMLPVVCCLEITDLVFALDSVSAKAAQIPNFWTSVSSSVLAMFGLRAMFFVIQDLVQLFELLKYGLCFILVFIGVELMISDYVSLPPHVVCVVILSVFLISIAGSSAMQMHKGAGDVLVSSPTRSGEADCSPTTIS</sequence>
<comment type="subcellular location">
    <subcellularLocation>
        <location evidence="1">Membrane</location>
        <topology evidence="1">Multi-pass membrane protein</topology>
    </subcellularLocation>
</comment>
<comment type="caution">
    <text evidence="6">The sequence shown here is derived from an EMBL/GenBank/DDBJ whole genome shotgun (WGS) entry which is preliminary data.</text>
</comment>
<feature type="transmembrane region" description="Helical" evidence="5">
    <location>
        <begin position="172"/>
        <end position="193"/>
    </location>
</feature>
<dbReference type="Pfam" id="PF03741">
    <property type="entry name" value="TerC"/>
    <property type="match status" value="1"/>
</dbReference>
<dbReference type="GO" id="GO:0016020">
    <property type="term" value="C:membrane"/>
    <property type="evidence" value="ECO:0007669"/>
    <property type="project" value="UniProtKB-SubCell"/>
</dbReference>
<name>A0AA36HWG5_9DINO</name>
<dbReference type="PANTHER" id="PTHR30238:SF0">
    <property type="entry name" value="THYLAKOID MEMBRANE PROTEIN TERC, CHLOROPLASTIC"/>
    <property type="match status" value="1"/>
</dbReference>
<feature type="transmembrane region" description="Helical" evidence="5">
    <location>
        <begin position="50"/>
        <end position="70"/>
    </location>
</feature>
<organism evidence="6 7">
    <name type="scientific">Effrenium voratum</name>
    <dbReference type="NCBI Taxonomy" id="2562239"/>
    <lineage>
        <taxon>Eukaryota</taxon>
        <taxon>Sar</taxon>
        <taxon>Alveolata</taxon>
        <taxon>Dinophyceae</taxon>
        <taxon>Suessiales</taxon>
        <taxon>Symbiodiniaceae</taxon>
        <taxon>Effrenium</taxon>
    </lineage>
</organism>
<reference evidence="6" key="1">
    <citation type="submission" date="2023-08" db="EMBL/GenBank/DDBJ databases">
        <authorList>
            <person name="Chen Y."/>
            <person name="Shah S."/>
            <person name="Dougan E. K."/>
            <person name="Thang M."/>
            <person name="Chan C."/>
        </authorList>
    </citation>
    <scope>NUCLEOTIDE SEQUENCE</scope>
</reference>
<evidence type="ECO:0000256" key="1">
    <source>
        <dbReference type="ARBA" id="ARBA00004141"/>
    </source>
</evidence>
<proteinExistence type="predicted"/>
<feature type="transmembrane region" description="Helical" evidence="5">
    <location>
        <begin position="205"/>
        <end position="224"/>
    </location>
</feature>
<dbReference type="Proteomes" id="UP001178507">
    <property type="component" value="Unassembled WGS sequence"/>
</dbReference>
<evidence type="ECO:0000256" key="3">
    <source>
        <dbReference type="ARBA" id="ARBA00022989"/>
    </source>
</evidence>
<keyword evidence="3 5" id="KW-1133">Transmembrane helix</keyword>